<protein>
    <recommendedName>
        <fullName evidence="2">Peptidyl-prolyl cis-trans isomerase</fullName>
        <shortName evidence="2">PPIase</shortName>
        <ecNumber evidence="2">5.2.1.8</ecNumber>
    </recommendedName>
</protein>
<dbReference type="PANTHER" id="PTHR45625">
    <property type="entry name" value="PEPTIDYL-PROLYL CIS-TRANS ISOMERASE-RELATED"/>
    <property type="match status" value="1"/>
</dbReference>
<feature type="chain" id="PRO_5041017628" description="Peptidyl-prolyl cis-trans isomerase" evidence="2">
    <location>
        <begin position="24"/>
        <end position="221"/>
    </location>
</feature>
<feature type="domain" description="PPIase cyclophilin-type" evidence="3">
    <location>
        <begin position="74"/>
        <end position="218"/>
    </location>
</feature>
<dbReference type="PROSITE" id="PS50072">
    <property type="entry name" value="CSA_PPIASE_2"/>
    <property type="match status" value="1"/>
</dbReference>
<dbReference type="PRINTS" id="PR00153">
    <property type="entry name" value="CSAPPISMRASE"/>
</dbReference>
<name>A0A9X3MN18_9ACTN</name>
<dbReference type="Proteomes" id="UP001149140">
    <property type="component" value="Unassembled WGS sequence"/>
</dbReference>
<evidence type="ECO:0000259" key="3">
    <source>
        <dbReference type="PROSITE" id="PS50072"/>
    </source>
</evidence>
<organism evidence="4 5">
    <name type="scientific">Solirubrobacter ginsenosidimutans</name>
    <dbReference type="NCBI Taxonomy" id="490573"/>
    <lineage>
        <taxon>Bacteria</taxon>
        <taxon>Bacillati</taxon>
        <taxon>Actinomycetota</taxon>
        <taxon>Thermoleophilia</taxon>
        <taxon>Solirubrobacterales</taxon>
        <taxon>Solirubrobacteraceae</taxon>
        <taxon>Solirubrobacter</taxon>
    </lineage>
</organism>
<evidence type="ECO:0000313" key="4">
    <source>
        <dbReference type="EMBL" id="MDA0158752.1"/>
    </source>
</evidence>
<reference evidence="4" key="1">
    <citation type="submission" date="2022-10" db="EMBL/GenBank/DDBJ databases">
        <title>The WGS of Solirubrobacter ginsenosidimutans DSM 21036.</title>
        <authorList>
            <person name="Jiang Z."/>
        </authorList>
    </citation>
    <scope>NUCLEOTIDE SEQUENCE</scope>
    <source>
        <strain evidence="4">DSM 21036</strain>
    </source>
</reference>
<comment type="caution">
    <text evidence="4">The sequence shown here is derived from an EMBL/GenBank/DDBJ whole genome shotgun (WGS) entry which is preliminary data.</text>
</comment>
<evidence type="ECO:0000313" key="5">
    <source>
        <dbReference type="Proteomes" id="UP001149140"/>
    </source>
</evidence>
<dbReference type="PROSITE" id="PS51257">
    <property type="entry name" value="PROKAR_LIPOPROTEIN"/>
    <property type="match status" value="1"/>
</dbReference>
<dbReference type="CDD" id="cd00317">
    <property type="entry name" value="cyclophilin"/>
    <property type="match status" value="1"/>
</dbReference>
<accession>A0A9X3MN18</accession>
<comment type="similarity">
    <text evidence="2">Belongs to the cyclophilin-type PPIase family.</text>
</comment>
<dbReference type="SUPFAM" id="SSF50891">
    <property type="entry name" value="Cyclophilin-like"/>
    <property type="match status" value="1"/>
</dbReference>
<dbReference type="PROSITE" id="PS00170">
    <property type="entry name" value="CSA_PPIASE_1"/>
    <property type="match status" value="1"/>
</dbReference>
<dbReference type="AlphaFoldDB" id="A0A9X3MN18"/>
<dbReference type="InterPro" id="IPR002130">
    <property type="entry name" value="Cyclophilin-type_PPIase_dom"/>
</dbReference>
<comment type="catalytic activity">
    <reaction evidence="2">
        <text>[protein]-peptidylproline (omega=180) = [protein]-peptidylproline (omega=0)</text>
        <dbReference type="Rhea" id="RHEA:16237"/>
        <dbReference type="Rhea" id="RHEA-COMP:10747"/>
        <dbReference type="Rhea" id="RHEA-COMP:10748"/>
        <dbReference type="ChEBI" id="CHEBI:83833"/>
        <dbReference type="ChEBI" id="CHEBI:83834"/>
        <dbReference type="EC" id="5.2.1.8"/>
    </reaction>
</comment>
<evidence type="ECO:0000256" key="1">
    <source>
        <dbReference type="ARBA" id="ARBA00002388"/>
    </source>
</evidence>
<dbReference type="InterPro" id="IPR020892">
    <property type="entry name" value="Cyclophilin-type_PPIase_CS"/>
</dbReference>
<sequence length="221" mass="23098">MRRILILAVAVAVAVTVVGCGSALDRVATVVSTPDANGCTAVDPAEPNKVHAAKPKRRLDPHRVYIATVVTNCGSFQIRLAVKRAPKTTASFASLAEQRFYDGLTFHRIVADFVIQGGDPKGDGTGGPGYRVVEAPPKQLKYAKGIVAMAKTASERVGTSGSQFFVVSGKEAAPLSPDYALLGAVSSGRDVVAKINSIKADPTTGSPSTPVVIESIRVRAR</sequence>
<comment type="function">
    <text evidence="1 2">PPIases accelerate the folding of proteins. It catalyzes the cis-trans isomerization of proline imidic peptide bonds in oligopeptides.</text>
</comment>
<keyword evidence="5" id="KW-1185">Reference proteome</keyword>
<dbReference type="EC" id="5.2.1.8" evidence="2"/>
<dbReference type="Pfam" id="PF00160">
    <property type="entry name" value="Pro_isomerase"/>
    <property type="match status" value="1"/>
</dbReference>
<keyword evidence="2" id="KW-0732">Signal</keyword>
<feature type="signal peptide" evidence="2">
    <location>
        <begin position="1"/>
        <end position="23"/>
    </location>
</feature>
<gene>
    <name evidence="4" type="ORF">OM076_00630</name>
</gene>
<dbReference type="PANTHER" id="PTHR45625:SF3">
    <property type="entry name" value="PEPTIDYL-PROLYL CIS-TRANS ISOMERASE B-RELATED"/>
    <property type="match status" value="1"/>
</dbReference>
<dbReference type="InterPro" id="IPR044666">
    <property type="entry name" value="Cyclophilin_A-like"/>
</dbReference>
<dbReference type="InterPro" id="IPR029000">
    <property type="entry name" value="Cyclophilin-like_dom_sf"/>
</dbReference>
<dbReference type="EMBL" id="JAPDOD010000001">
    <property type="protein sequence ID" value="MDA0158752.1"/>
    <property type="molecule type" value="Genomic_DNA"/>
</dbReference>
<dbReference type="RefSeq" id="WP_270037347.1">
    <property type="nucleotide sequence ID" value="NZ_JAPDOD010000001.1"/>
</dbReference>
<keyword evidence="2" id="KW-0697">Rotamase</keyword>
<keyword evidence="2 4" id="KW-0413">Isomerase</keyword>
<proteinExistence type="inferred from homology"/>
<dbReference type="Gene3D" id="2.40.100.10">
    <property type="entry name" value="Cyclophilin-like"/>
    <property type="match status" value="1"/>
</dbReference>
<evidence type="ECO:0000256" key="2">
    <source>
        <dbReference type="RuleBase" id="RU363019"/>
    </source>
</evidence>
<dbReference type="GO" id="GO:0006457">
    <property type="term" value="P:protein folding"/>
    <property type="evidence" value="ECO:0007669"/>
    <property type="project" value="InterPro"/>
</dbReference>
<dbReference type="GO" id="GO:0003755">
    <property type="term" value="F:peptidyl-prolyl cis-trans isomerase activity"/>
    <property type="evidence" value="ECO:0007669"/>
    <property type="project" value="UniProtKB-UniRule"/>
</dbReference>